<keyword evidence="2" id="KW-0012">Acyltransferase</keyword>
<dbReference type="GO" id="GO:0007064">
    <property type="term" value="P:mitotic sister chromatid cohesion"/>
    <property type="evidence" value="ECO:0007669"/>
    <property type="project" value="TreeGrafter"/>
</dbReference>
<comment type="caution">
    <text evidence="3">The sequence shown here is derived from an EMBL/GenBank/DDBJ whole genome shotgun (WGS) entry which is preliminary data.</text>
</comment>
<evidence type="ECO:0000256" key="2">
    <source>
        <dbReference type="ARBA" id="ARBA00023315"/>
    </source>
</evidence>
<sequence>MASFYSAYFNDICVGAIACRLEKKEGGLLRVYIMTLGVLAPYRGEGVGLGCACVVYFIAGE</sequence>
<dbReference type="AlphaFoldDB" id="A0AAV9EGK0"/>
<dbReference type="EMBL" id="JAUJYO010000007">
    <property type="protein sequence ID" value="KAK1312604.1"/>
    <property type="molecule type" value="Genomic_DNA"/>
</dbReference>
<keyword evidence="4" id="KW-1185">Reference proteome</keyword>
<dbReference type="InterPro" id="IPR016181">
    <property type="entry name" value="Acyl_CoA_acyltransferase"/>
</dbReference>
<proteinExistence type="predicted"/>
<evidence type="ECO:0008006" key="5">
    <source>
        <dbReference type="Google" id="ProtNLM"/>
    </source>
</evidence>
<evidence type="ECO:0000313" key="3">
    <source>
        <dbReference type="EMBL" id="KAK1312604.1"/>
    </source>
</evidence>
<dbReference type="SUPFAM" id="SSF55729">
    <property type="entry name" value="Acyl-CoA N-acyltransferases (Nat)"/>
    <property type="match status" value="1"/>
</dbReference>
<protein>
    <recommendedName>
        <fullName evidence="5">N-acetyltransferase domain-containing protein</fullName>
    </recommendedName>
</protein>
<evidence type="ECO:0000313" key="4">
    <source>
        <dbReference type="Proteomes" id="UP001180020"/>
    </source>
</evidence>
<dbReference type="InterPro" id="IPR051556">
    <property type="entry name" value="N-term/lysine_N-AcTrnsfr"/>
</dbReference>
<dbReference type="PANTHER" id="PTHR42919">
    <property type="entry name" value="N-ALPHA-ACETYLTRANSFERASE"/>
    <property type="match status" value="1"/>
</dbReference>
<name>A0AAV9EGK0_ACOCL</name>
<reference evidence="3" key="2">
    <citation type="submission" date="2023-06" db="EMBL/GenBank/DDBJ databases">
        <authorList>
            <person name="Ma L."/>
            <person name="Liu K.-W."/>
            <person name="Li Z."/>
            <person name="Hsiao Y.-Y."/>
            <person name="Qi Y."/>
            <person name="Fu T."/>
            <person name="Tang G."/>
            <person name="Zhang D."/>
            <person name="Sun W.-H."/>
            <person name="Liu D.-K."/>
            <person name="Li Y."/>
            <person name="Chen G.-Z."/>
            <person name="Liu X.-D."/>
            <person name="Liao X.-Y."/>
            <person name="Jiang Y.-T."/>
            <person name="Yu X."/>
            <person name="Hao Y."/>
            <person name="Huang J."/>
            <person name="Zhao X.-W."/>
            <person name="Ke S."/>
            <person name="Chen Y.-Y."/>
            <person name="Wu W.-L."/>
            <person name="Hsu J.-L."/>
            <person name="Lin Y.-F."/>
            <person name="Huang M.-D."/>
            <person name="Li C.-Y."/>
            <person name="Huang L."/>
            <person name="Wang Z.-W."/>
            <person name="Zhao X."/>
            <person name="Zhong W.-Y."/>
            <person name="Peng D.-H."/>
            <person name="Ahmad S."/>
            <person name="Lan S."/>
            <person name="Zhang J.-S."/>
            <person name="Tsai W.-C."/>
            <person name="Van De Peer Y."/>
            <person name="Liu Z.-J."/>
        </authorList>
    </citation>
    <scope>NUCLEOTIDE SEQUENCE</scope>
    <source>
        <strain evidence="3">CP</strain>
        <tissue evidence="3">Leaves</tissue>
    </source>
</reference>
<dbReference type="PANTHER" id="PTHR42919:SF8">
    <property type="entry name" value="N-ALPHA-ACETYLTRANSFERASE 50"/>
    <property type="match status" value="1"/>
</dbReference>
<dbReference type="GO" id="GO:0031415">
    <property type="term" value="C:NatA complex"/>
    <property type="evidence" value="ECO:0007669"/>
    <property type="project" value="TreeGrafter"/>
</dbReference>
<dbReference type="Proteomes" id="UP001180020">
    <property type="component" value="Unassembled WGS sequence"/>
</dbReference>
<gene>
    <name evidence="3" type="ORF">QJS10_CPA07g00605</name>
</gene>
<accession>A0AAV9EGK0</accession>
<keyword evidence="1" id="KW-0808">Transferase</keyword>
<organism evidence="3 4">
    <name type="scientific">Acorus calamus</name>
    <name type="common">Sweet flag</name>
    <dbReference type="NCBI Taxonomy" id="4465"/>
    <lineage>
        <taxon>Eukaryota</taxon>
        <taxon>Viridiplantae</taxon>
        <taxon>Streptophyta</taxon>
        <taxon>Embryophyta</taxon>
        <taxon>Tracheophyta</taxon>
        <taxon>Spermatophyta</taxon>
        <taxon>Magnoliopsida</taxon>
        <taxon>Liliopsida</taxon>
        <taxon>Acoraceae</taxon>
        <taxon>Acorus</taxon>
    </lineage>
</organism>
<reference evidence="3" key="1">
    <citation type="journal article" date="2023" name="Nat. Commun.">
        <title>Diploid and tetraploid genomes of Acorus and the evolution of monocots.</title>
        <authorList>
            <person name="Ma L."/>
            <person name="Liu K.W."/>
            <person name="Li Z."/>
            <person name="Hsiao Y.Y."/>
            <person name="Qi Y."/>
            <person name="Fu T."/>
            <person name="Tang G.D."/>
            <person name="Zhang D."/>
            <person name="Sun W.H."/>
            <person name="Liu D.K."/>
            <person name="Li Y."/>
            <person name="Chen G.Z."/>
            <person name="Liu X.D."/>
            <person name="Liao X.Y."/>
            <person name="Jiang Y.T."/>
            <person name="Yu X."/>
            <person name="Hao Y."/>
            <person name="Huang J."/>
            <person name="Zhao X.W."/>
            <person name="Ke S."/>
            <person name="Chen Y.Y."/>
            <person name="Wu W.L."/>
            <person name="Hsu J.L."/>
            <person name="Lin Y.F."/>
            <person name="Huang M.D."/>
            <person name="Li C.Y."/>
            <person name="Huang L."/>
            <person name="Wang Z.W."/>
            <person name="Zhao X."/>
            <person name="Zhong W.Y."/>
            <person name="Peng D.H."/>
            <person name="Ahmad S."/>
            <person name="Lan S."/>
            <person name="Zhang J.S."/>
            <person name="Tsai W.C."/>
            <person name="Van de Peer Y."/>
            <person name="Liu Z.J."/>
        </authorList>
    </citation>
    <scope>NUCLEOTIDE SEQUENCE</scope>
    <source>
        <strain evidence="3">CP</strain>
    </source>
</reference>
<evidence type="ECO:0000256" key="1">
    <source>
        <dbReference type="ARBA" id="ARBA00022679"/>
    </source>
</evidence>
<dbReference type="GO" id="GO:0008080">
    <property type="term" value="F:N-acetyltransferase activity"/>
    <property type="evidence" value="ECO:0007669"/>
    <property type="project" value="TreeGrafter"/>
</dbReference>
<dbReference type="Gene3D" id="3.40.630.30">
    <property type="match status" value="1"/>
</dbReference>